<evidence type="ECO:0000313" key="2">
    <source>
        <dbReference type="EMBL" id="NSJ52701.1"/>
    </source>
</evidence>
<dbReference type="AlphaFoldDB" id="A0AAW5C8J1"/>
<evidence type="ECO:0008006" key="5">
    <source>
        <dbReference type="Google" id="ProtNLM"/>
    </source>
</evidence>
<sequence length="131" mass="14759">MRPRKYHVTLTQEEYNELLHLVKKGTTQAHKITHAQVLLKLDESFNEKPWNVEDISDAYHISTHAICDIAARFVDGGLAHALERKKQMNRHHKITGDIQAPIIAVACSDAPRGGTVGPCSSLPTIWWNWGL</sequence>
<dbReference type="Proteomes" id="UP001299608">
    <property type="component" value="Unassembled WGS sequence"/>
</dbReference>
<accession>A0AAW5C8J1</accession>
<keyword evidence="3" id="KW-1185">Reference proteome</keyword>
<name>A0AAW5C8J1_9FIRM</name>
<gene>
    <name evidence="2" type="ORF">G5B36_29140</name>
    <name evidence="1" type="ORF">L0N08_27970</name>
</gene>
<dbReference type="EMBL" id="JAAITT010000098">
    <property type="protein sequence ID" value="NSJ52701.1"/>
    <property type="molecule type" value="Genomic_DNA"/>
</dbReference>
<reference evidence="2 3" key="1">
    <citation type="journal article" date="2020" name="Cell Host Microbe">
        <title>Functional and Genomic Variation between Human-Derived Isolates of Lachnospiraceae Reveals Inter- and Intra-Species Diversity.</title>
        <authorList>
            <person name="Sorbara M.T."/>
            <person name="Littmann E.R."/>
            <person name="Fontana E."/>
            <person name="Moody T.U."/>
            <person name="Kohout C.E."/>
            <person name="Gjonbalaj M."/>
            <person name="Eaton V."/>
            <person name="Seok R."/>
            <person name="Leiner I.M."/>
            <person name="Pamer E.G."/>
        </authorList>
    </citation>
    <scope>NUCLEOTIDE SEQUENCE [LARGE SCALE GENOMIC DNA]</scope>
    <source>
        <strain evidence="2 3">MSK.1.17</strain>
    </source>
</reference>
<dbReference type="RefSeq" id="WP_117562977.1">
    <property type="nucleotide sequence ID" value="NZ_JAAITT010000098.1"/>
</dbReference>
<evidence type="ECO:0000313" key="1">
    <source>
        <dbReference type="EMBL" id="MCG4749250.1"/>
    </source>
</evidence>
<evidence type="ECO:0000313" key="3">
    <source>
        <dbReference type="Proteomes" id="UP000669239"/>
    </source>
</evidence>
<organism evidence="1 4">
    <name type="scientific">Enterocloster aldenensis</name>
    <dbReference type="NCBI Taxonomy" id="358742"/>
    <lineage>
        <taxon>Bacteria</taxon>
        <taxon>Bacillati</taxon>
        <taxon>Bacillota</taxon>
        <taxon>Clostridia</taxon>
        <taxon>Lachnospirales</taxon>
        <taxon>Lachnospiraceae</taxon>
        <taxon>Enterocloster</taxon>
    </lineage>
</organism>
<dbReference type="Proteomes" id="UP000669239">
    <property type="component" value="Unassembled WGS sequence"/>
</dbReference>
<protein>
    <recommendedName>
        <fullName evidence="5">Helix-turn-helix domain-containing protein</fullName>
    </recommendedName>
</protein>
<comment type="caution">
    <text evidence="1">The sequence shown here is derived from an EMBL/GenBank/DDBJ whole genome shotgun (WGS) entry which is preliminary data.</text>
</comment>
<proteinExistence type="predicted"/>
<dbReference type="EMBL" id="JAKNGE010000057">
    <property type="protein sequence ID" value="MCG4749250.1"/>
    <property type="molecule type" value="Genomic_DNA"/>
</dbReference>
<evidence type="ECO:0000313" key="4">
    <source>
        <dbReference type="Proteomes" id="UP001299608"/>
    </source>
</evidence>
<reference evidence="2" key="2">
    <citation type="submission" date="2020-02" db="EMBL/GenBank/DDBJ databases">
        <authorList>
            <person name="Littmann E."/>
            <person name="Sorbara M."/>
        </authorList>
    </citation>
    <scope>NUCLEOTIDE SEQUENCE</scope>
    <source>
        <strain evidence="2">MSK.1.17</strain>
    </source>
</reference>
<reference evidence="1" key="3">
    <citation type="submission" date="2022-01" db="EMBL/GenBank/DDBJ databases">
        <title>Collection of gut derived symbiotic bacterial strains cultured from healthy donors.</title>
        <authorList>
            <person name="Lin H."/>
            <person name="Kohout C."/>
            <person name="Waligurski E."/>
            <person name="Pamer E.G."/>
        </authorList>
    </citation>
    <scope>NUCLEOTIDE SEQUENCE</scope>
    <source>
        <strain evidence="1">DFI.6.55</strain>
    </source>
</reference>